<feature type="compositionally biased region" description="Polar residues" evidence="1">
    <location>
        <begin position="13"/>
        <end position="22"/>
    </location>
</feature>
<gene>
    <name evidence="2" type="ORF">AMTR_s00070p00121110</name>
</gene>
<evidence type="ECO:0000313" key="2">
    <source>
        <dbReference type="EMBL" id="ERN20615.1"/>
    </source>
</evidence>
<evidence type="ECO:0000256" key="1">
    <source>
        <dbReference type="SAM" id="MobiDB-lite"/>
    </source>
</evidence>
<proteinExistence type="predicted"/>
<organism evidence="2 3">
    <name type="scientific">Amborella trichopoda</name>
    <dbReference type="NCBI Taxonomy" id="13333"/>
    <lineage>
        <taxon>Eukaryota</taxon>
        <taxon>Viridiplantae</taxon>
        <taxon>Streptophyta</taxon>
        <taxon>Embryophyta</taxon>
        <taxon>Tracheophyta</taxon>
        <taxon>Spermatophyta</taxon>
        <taxon>Magnoliopsida</taxon>
        <taxon>Amborellales</taxon>
        <taxon>Amborellaceae</taxon>
        <taxon>Amborella</taxon>
    </lineage>
</organism>
<dbReference type="EMBL" id="KI392058">
    <property type="protein sequence ID" value="ERN20615.1"/>
    <property type="molecule type" value="Genomic_DNA"/>
</dbReference>
<dbReference type="Gramene" id="ERN20615">
    <property type="protein sequence ID" value="ERN20615"/>
    <property type="gene ID" value="AMTR_s00070p00121110"/>
</dbReference>
<protein>
    <submittedName>
        <fullName evidence="2">Uncharacterized protein</fullName>
    </submittedName>
</protein>
<dbReference type="Proteomes" id="UP000017836">
    <property type="component" value="Unassembled WGS sequence"/>
</dbReference>
<evidence type="ECO:0000313" key="3">
    <source>
        <dbReference type="Proteomes" id="UP000017836"/>
    </source>
</evidence>
<dbReference type="AlphaFoldDB" id="U5DEI2"/>
<feature type="region of interest" description="Disordered" evidence="1">
    <location>
        <begin position="13"/>
        <end position="33"/>
    </location>
</feature>
<sequence>MSVLGITSNQRVVSQENKSLAMNNLPGERAPSKLQLKSQHAMLAMKNLRSKRAPSKLQLKANKQCLQ</sequence>
<dbReference type="HOGENOM" id="CLU_2815823_0_0_1"/>
<accession>U5DEI2</accession>
<keyword evidence="3" id="KW-1185">Reference proteome</keyword>
<name>U5DEI2_AMBTC</name>
<reference evidence="3" key="1">
    <citation type="journal article" date="2013" name="Science">
        <title>The Amborella genome and the evolution of flowering plants.</title>
        <authorList>
            <consortium name="Amborella Genome Project"/>
        </authorList>
    </citation>
    <scope>NUCLEOTIDE SEQUENCE [LARGE SCALE GENOMIC DNA]</scope>
</reference>